<evidence type="ECO:0000259" key="9">
    <source>
        <dbReference type="Pfam" id="PF25481"/>
    </source>
</evidence>
<evidence type="ECO:0000256" key="3">
    <source>
        <dbReference type="ARBA" id="ARBA00019789"/>
    </source>
</evidence>
<evidence type="ECO:0000313" key="11">
    <source>
        <dbReference type="EMBL" id="CAH1399175.1"/>
    </source>
</evidence>
<keyword evidence="12" id="KW-1185">Reference proteome</keyword>
<dbReference type="GO" id="GO:0005643">
    <property type="term" value="C:nuclear pore"/>
    <property type="evidence" value="ECO:0007669"/>
    <property type="project" value="UniProtKB-ARBA"/>
</dbReference>
<feature type="region of interest" description="Disordered" evidence="7">
    <location>
        <begin position="1868"/>
        <end position="2079"/>
    </location>
</feature>
<feature type="compositionally biased region" description="Polar residues" evidence="7">
    <location>
        <begin position="1608"/>
        <end position="1627"/>
    </location>
</feature>
<feature type="compositionally biased region" description="Low complexity" evidence="7">
    <location>
        <begin position="1926"/>
        <end position="1938"/>
    </location>
</feature>
<feature type="region of interest" description="Disordered" evidence="7">
    <location>
        <begin position="1603"/>
        <end position="1658"/>
    </location>
</feature>
<evidence type="ECO:0000256" key="5">
    <source>
        <dbReference type="ARBA" id="ARBA00023242"/>
    </source>
</evidence>
<evidence type="ECO:0000256" key="1">
    <source>
        <dbReference type="ARBA" id="ARBA00004123"/>
    </source>
</evidence>
<keyword evidence="5" id="KW-0539">Nucleus</keyword>
<dbReference type="GO" id="GO:0017056">
    <property type="term" value="F:structural constituent of nuclear pore"/>
    <property type="evidence" value="ECO:0007669"/>
    <property type="project" value="TreeGrafter"/>
</dbReference>
<dbReference type="GO" id="GO:0006406">
    <property type="term" value="P:mRNA export from nucleus"/>
    <property type="evidence" value="ECO:0007669"/>
    <property type="project" value="TreeGrafter"/>
</dbReference>
<evidence type="ECO:0000259" key="8">
    <source>
        <dbReference type="Pfam" id="PF07926"/>
    </source>
</evidence>
<feature type="compositionally biased region" description="Low complexity" evidence="7">
    <location>
        <begin position="1828"/>
        <end position="1847"/>
    </location>
</feature>
<feature type="compositionally biased region" description="Polar residues" evidence="7">
    <location>
        <begin position="2178"/>
        <end position="2187"/>
    </location>
</feature>
<feature type="region of interest" description="Disordered" evidence="7">
    <location>
        <begin position="1821"/>
        <end position="1850"/>
    </location>
</feature>
<feature type="compositionally biased region" description="Low complexity" evidence="7">
    <location>
        <begin position="2067"/>
        <end position="2077"/>
    </location>
</feature>
<dbReference type="InterPro" id="IPR057974">
    <property type="entry name" value="NUA/TPR/MLP1-2-like_dom"/>
</dbReference>
<dbReference type="Pfam" id="PF25785">
    <property type="entry name" value="TPR"/>
    <property type="match status" value="1"/>
</dbReference>
<accession>A0A9P0MNP3</accession>
<feature type="coiled-coil region" evidence="6">
    <location>
        <begin position="191"/>
        <end position="370"/>
    </location>
</feature>
<organism evidence="11 12">
    <name type="scientific">Nezara viridula</name>
    <name type="common">Southern green stink bug</name>
    <name type="synonym">Cimex viridulus</name>
    <dbReference type="NCBI Taxonomy" id="85310"/>
    <lineage>
        <taxon>Eukaryota</taxon>
        <taxon>Metazoa</taxon>
        <taxon>Ecdysozoa</taxon>
        <taxon>Arthropoda</taxon>
        <taxon>Hexapoda</taxon>
        <taxon>Insecta</taxon>
        <taxon>Pterygota</taxon>
        <taxon>Neoptera</taxon>
        <taxon>Paraneoptera</taxon>
        <taxon>Hemiptera</taxon>
        <taxon>Heteroptera</taxon>
        <taxon>Panheteroptera</taxon>
        <taxon>Pentatomomorpha</taxon>
        <taxon>Pentatomoidea</taxon>
        <taxon>Pentatomidae</taxon>
        <taxon>Pentatominae</taxon>
        <taxon>Nezara</taxon>
    </lineage>
</organism>
<feature type="compositionally biased region" description="Basic and acidic residues" evidence="7">
    <location>
        <begin position="1419"/>
        <end position="1439"/>
    </location>
</feature>
<feature type="domain" description="Nucleoprotein TPR/MPL1" evidence="9">
    <location>
        <begin position="176"/>
        <end position="254"/>
    </location>
</feature>
<feature type="region of interest" description="Disordered" evidence="7">
    <location>
        <begin position="2117"/>
        <end position="2337"/>
    </location>
</feature>
<sequence>MEGGARALILRTLTSEEYDTIDQALREKIETILNEHIEDYITAKALFESTRGSQQDKIKESQEKLKTALQEKDDYKIKLDALLKQFEETSQRLSSANLQLNKLREDVQRCQKEIEELRRERDVAVDERQVTSNTLERREAEIERLSGDVTTLTSQLRAAIQAKCEAIAEADEARAKQMEIDFKEKRFEAEVSLLRKQVSDLTSDLAKATEDMSRQRRESTTQLITLQTKVAEKEEELRIEKEHNANLKKGNRELGERIDELTNKLKEQADKEDRIVDNFQQEIRAQTKLADVYKERLQDSESRAGELSTAVRELQKLLSEASTQYGELETKLKVMEVEHKEAMEAKQETLLALKEELAHANILLEAVKQESSEAAVSRLSPMAASASKLMKSGLTLTQLYTKYAEVTQDLLVERQEKNRLKEYTDRIIKEIEERAPILQKQREDYNYAITTMESLTIKVDELENELAKLARSREEAQQTAEFQVRENRRLNGCCADLSRQVCYLLRELEAARGNMIPLHEIPDNLAADVKTSAEVISKHLVTFRDIEELQLTNLKLRAALREMSAEKEEVEVERESVTVKSLRGDINRAQSKIDELNERENILQKEIEIVKSQRDVYARLYKQHVKTIGSNGEQEVEMDTGPLDADQNVISSIKSDRSTSPAMSPTSVKKQVSDSEINTVRAILEELKKEHARYREERKENEKLMAETIDKLRTELSESMGKRSELASRAEHYQEISKTLQSRVQKLNEENTALEKRCNTYLASISKHELTIHQLRNEAMDAMNNVTVAEQKVNNLQQEIQMLKDSERRLLRERDSERKIKHGQELLMSNLEALKAKFECSEAESKMRLESRLEEAHLECSALRRRLQEEQDRLGRRAELAEEQAKTAKIRLEEVKAESARLQKELDEAREEVKEREARLESMSTELTSAITKSQPILDRENRIKELEAAVREREADVAGLNEQLAVAKRTINDLSEVSQSIEKQLAEVTEQYEEYKKESETSINELKKSETELKALVSQLEMKLKTSSAAEAEMRAEREAELASLRSRCDNLGKSLEEAKVRVTEAEATASSAEATAKEQAERVASEATHASQLIQELETVKNELSEAKAKILTVEAEKERSVSAANLELSSYTEKQSKMEHQIKELEEKTIELNKVNDLLHDQLQELGLKVSVMDTSLSTSLDSSSAANESLVSDSFRESDKFLEVMRHLRKEKMSALSQADALRGDKLRLEAEVEVLRRQLEESKKLLEEERSSSDTPSITAERHAQLLSKVETLNQLTENNRVLNEERDRLMDRLKIAEAEVTRLEKDVVEPAKKESAESSALAERYSTEAAALRAESQRWQERANQLIERTNKNPDEIKRLTLEKENLTRQLGTEREQAKAAKLKLEEQVTELQHEKEELKNSQEKALESLKKELTTSKEEMNKTSEELAKLKSEMTAQSESLNDIRNKERQIRLIAKRYKQQYTDTLKVMEDERKVKVEAGPSVSQETEDKIKQLTEQVTNHETEIENLKRENEAMKVNYNERDERAKQILKNARAKILHLTEDKKKLEEILSKGGEGGDLRQIIAQLEKDKEEEVAEKERLQRELEVMNQRLAIMQRQLDKQQGTKPSANTSEKGTSDPPTANIKPMSGQSTSGVKQPQAQHAATVTPWRETPFASIRPMSPQTRTVVVLPSQTTSTSNQPVLVAPQQQVVHTSSTCEGLSSSPTSSHTDYMPATSSAVHNIHPATVILGQHMEAETASEDSPSQHSVQPTQNTVSIALVLPQPTTQQQGEPGDGESAVVVSASYQEQVSELSVSGSSHMSTPIVATYYRQGDAGSGETAGVVSASGQEQVSEQSVSGSSHKQAPIVATYYRQAQVEESGLSVASSGQGGVGSGSSSSQQAASSTTSTRQSSQGSSKRPAPASDEQNKHSTPAKRTRLTPAATSAAAATATEGEMLLRSDGLEVEYQVPTSSQRDQEDDILVISDEDDDMPDDGGIEDGQEFEEEVEEEGRYSLEGYGRDAQEIAGYEEGEGPDIDEGSTTDQDNNEVDIIDDSSEVPNRCESSRSNVNETVASGGEATSSLSSVSSNQSYHRRPTAVPILNRHPILLGYEDGGDDSIVPSTPTLFVPRRNDGFSEAVSSPQVPSGRFTFAQEPTPPLRPTVVAGVTLAASEGMDDTRMDLSTLEEGTGRSVPSTPSHVSPQEAGGEEIGQSSGQESGGNGSIEGGEPESDQQPPADDNPDGVSSEGEKAGGSRVSQDEEEGREAEASPARRAAGSRRSPRSNRARSRVTPIVWEPSVSMMAARGSGAPPMRPARGGQPGRSGGFRGGRPRRGSRPGYHPVNQPFQPNRF</sequence>
<evidence type="ECO:0000256" key="4">
    <source>
        <dbReference type="ARBA" id="ARBA00023054"/>
    </source>
</evidence>
<evidence type="ECO:0000256" key="6">
    <source>
        <dbReference type="SAM" id="Coils"/>
    </source>
</evidence>
<dbReference type="Pfam" id="PF07926">
    <property type="entry name" value="TPR_MLP1_2"/>
    <property type="match status" value="1"/>
</dbReference>
<dbReference type="EMBL" id="OV725080">
    <property type="protein sequence ID" value="CAH1399175.1"/>
    <property type="molecule type" value="Genomic_DNA"/>
</dbReference>
<comment type="similarity">
    <text evidence="2">Belongs to the TPR family.</text>
</comment>
<dbReference type="InterPro" id="IPR057577">
    <property type="entry name" value="Nucleoprot-TPR/MLP1_dom"/>
</dbReference>
<name>A0A9P0MNP3_NEZVI</name>
<reference evidence="11" key="1">
    <citation type="submission" date="2022-01" db="EMBL/GenBank/DDBJ databases">
        <authorList>
            <person name="King R."/>
        </authorList>
    </citation>
    <scope>NUCLEOTIDE SEQUENCE</scope>
</reference>
<feature type="compositionally biased region" description="Basic and acidic residues" evidence="7">
    <location>
        <begin position="1996"/>
        <end position="2009"/>
    </location>
</feature>
<gene>
    <name evidence="11" type="ORF">NEZAVI_LOCUS8676</name>
</gene>
<feature type="compositionally biased region" description="Low complexity" evidence="7">
    <location>
        <begin position="1881"/>
        <end position="1903"/>
    </location>
</feature>
<evidence type="ECO:0000256" key="2">
    <source>
        <dbReference type="ARBA" id="ARBA00005274"/>
    </source>
</evidence>
<feature type="compositionally biased region" description="Acidic residues" evidence="7">
    <location>
        <begin position="1963"/>
        <end position="1995"/>
    </location>
</feature>
<dbReference type="Pfam" id="PF25481">
    <property type="entry name" value="Nucleoprot-TPR"/>
    <property type="match status" value="1"/>
</dbReference>
<evidence type="ECO:0000256" key="7">
    <source>
        <dbReference type="SAM" id="MobiDB-lite"/>
    </source>
</evidence>
<feature type="region of interest" description="Disordered" evidence="7">
    <location>
        <begin position="654"/>
        <end position="674"/>
    </location>
</feature>
<feature type="region of interest" description="Disordered" evidence="7">
    <location>
        <begin position="1419"/>
        <end position="1450"/>
    </location>
</feature>
<feature type="domain" description="NUA/TPR/MLP1-2-like" evidence="10">
    <location>
        <begin position="474"/>
        <end position="571"/>
    </location>
</feature>
<dbReference type="Gene3D" id="1.10.287.1490">
    <property type="match status" value="1"/>
</dbReference>
<dbReference type="InterPro" id="IPR012929">
    <property type="entry name" value="Nucleoprot-TPR/MLP1-2_dom"/>
</dbReference>
<keyword evidence="4 6" id="KW-0175">Coiled coil</keyword>
<feature type="compositionally biased region" description="Acidic residues" evidence="7">
    <location>
        <begin position="2013"/>
        <end position="2042"/>
    </location>
</feature>
<feature type="coiled-coil region" evidence="6">
    <location>
        <begin position="846"/>
        <end position="1168"/>
    </location>
</feature>
<evidence type="ECO:0000259" key="10">
    <source>
        <dbReference type="Pfam" id="PF25785"/>
    </source>
</evidence>
<feature type="coiled-coil region" evidence="6">
    <location>
        <begin position="677"/>
        <end position="813"/>
    </location>
</feature>
<proteinExistence type="inferred from homology"/>
<dbReference type="GO" id="GO:0006606">
    <property type="term" value="P:protein import into nucleus"/>
    <property type="evidence" value="ECO:0007669"/>
    <property type="project" value="InterPro"/>
</dbReference>
<dbReference type="OrthoDB" id="343070at2759"/>
<feature type="compositionally biased region" description="Polar residues" evidence="7">
    <location>
        <begin position="1635"/>
        <end position="1651"/>
    </location>
</feature>
<dbReference type="GO" id="GO:0034399">
    <property type="term" value="C:nuclear periphery"/>
    <property type="evidence" value="ECO:0007669"/>
    <property type="project" value="UniProtKB-ARBA"/>
</dbReference>
<dbReference type="Proteomes" id="UP001152798">
    <property type="component" value="Chromosome 4"/>
</dbReference>
<feature type="domain" description="Nucleoprotein TPR/MLP1-2" evidence="8">
    <location>
        <begin position="1042"/>
        <end position="1169"/>
    </location>
</feature>
<dbReference type="GO" id="GO:1901673">
    <property type="term" value="P:regulation of mitotic spindle assembly"/>
    <property type="evidence" value="ECO:0007669"/>
    <property type="project" value="TreeGrafter"/>
</dbReference>
<feature type="compositionally biased region" description="Basic residues" evidence="7">
    <location>
        <begin position="2261"/>
        <end position="2274"/>
    </location>
</feature>
<protein>
    <recommendedName>
        <fullName evidence="3">Nucleoprotein TPR</fullName>
    </recommendedName>
</protein>
<dbReference type="PANTHER" id="PTHR18898">
    <property type="entry name" value="NUCLEOPROTEIN TPR-RELATED"/>
    <property type="match status" value="1"/>
</dbReference>
<comment type="subcellular location">
    <subcellularLocation>
        <location evidence="1">Nucleus</location>
    </subcellularLocation>
</comment>
<feature type="coiled-coil region" evidence="6">
    <location>
        <begin position="445"/>
        <end position="486"/>
    </location>
</feature>
<dbReference type="PANTHER" id="PTHR18898:SF2">
    <property type="entry name" value="NUCLEOPROTEIN TPR"/>
    <property type="match status" value="1"/>
</dbReference>
<feature type="compositionally biased region" description="Gly residues" evidence="7">
    <location>
        <begin position="2304"/>
        <end position="2314"/>
    </location>
</feature>
<feature type="coiled-coil region" evidence="6">
    <location>
        <begin position="51"/>
        <end position="155"/>
    </location>
</feature>
<feature type="coiled-coil region" evidence="6">
    <location>
        <begin position="546"/>
        <end position="613"/>
    </location>
</feature>
<evidence type="ECO:0000313" key="12">
    <source>
        <dbReference type="Proteomes" id="UP001152798"/>
    </source>
</evidence>